<dbReference type="AlphaFoldDB" id="C4J1M4"/>
<evidence type="ECO:0000313" key="1">
    <source>
        <dbReference type="EMBL" id="ACR35074.1"/>
    </source>
</evidence>
<sequence>MNKVVRIIYFLQLQQRSMPSREMTRMNSTFWPLITIPSNFNWTPTKNTCRTTRFLQPISICHNWRLTQRLGVKLIICVSSPSTLPGFRTSRALIMERLRIVLERPSWPLVSRRMKLI</sequence>
<dbReference type="EMBL" id="BT084721">
    <property type="protein sequence ID" value="ACR35074.1"/>
    <property type="molecule type" value="mRNA"/>
</dbReference>
<organism evidence="1">
    <name type="scientific">Zea mays</name>
    <name type="common">Maize</name>
    <dbReference type="NCBI Taxonomy" id="4577"/>
    <lineage>
        <taxon>Eukaryota</taxon>
        <taxon>Viridiplantae</taxon>
        <taxon>Streptophyta</taxon>
        <taxon>Embryophyta</taxon>
        <taxon>Tracheophyta</taxon>
        <taxon>Spermatophyta</taxon>
        <taxon>Magnoliopsida</taxon>
        <taxon>Liliopsida</taxon>
        <taxon>Poales</taxon>
        <taxon>Poaceae</taxon>
        <taxon>PACMAD clade</taxon>
        <taxon>Panicoideae</taxon>
        <taxon>Andropogonodae</taxon>
        <taxon>Andropogoneae</taxon>
        <taxon>Tripsacinae</taxon>
        <taxon>Zea</taxon>
    </lineage>
</organism>
<accession>C4J1M4</accession>
<reference evidence="1" key="2">
    <citation type="submission" date="2012-06" db="EMBL/GenBank/DDBJ databases">
        <authorList>
            <person name="Yu Y."/>
            <person name="Currie J."/>
            <person name="Lomeli R."/>
            <person name="Angelova A."/>
            <person name="Collura K."/>
            <person name="Wissotski M."/>
            <person name="Campos D."/>
            <person name="Kudrna D."/>
            <person name="Golser W."/>
            <person name="Ashely E."/>
            <person name="Descour A."/>
            <person name="Fernandes J."/>
            <person name="Soderlund C."/>
            <person name="Walbot V."/>
        </authorList>
    </citation>
    <scope>NUCLEOTIDE SEQUENCE</scope>
    <source>
        <strain evidence="1">B73</strain>
    </source>
</reference>
<protein>
    <submittedName>
        <fullName evidence="1">Uncharacterized protein</fullName>
    </submittedName>
</protein>
<name>C4J1M4_MAIZE</name>
<proteinExistence type="evidence at transcript level"/>
<reference evidence="1" key="1">
    <citation type="journal article" date="2009" name="PLoS Genet.">
        <title>Sequencing, mapping, and analysis of 27,455 maize full-length cDNAs.</title>
        <authorList>
            <person name="Soderlund C."/>
            <person name="Descour A."/>
            <person name="Kudrna D."/>
            <person name="Bomhoff M."/>
            <person name="Boyd L."/>
            <person name="Currie J."/>
            <person name="Angelova A."/>
            <person name="Collura K."/>
            <person name="Wissotski M."/>
            <person name="Ashley E."/>
            <person name="Morrow D."/>
            <person name="Fernandes J."/>
            <person name="Walbot V."/>
            <person name="Yu Y."/>
        </authorList>
    </citation>
    <scope>NUCLEOTIDE SEQUENCE</scope>
    <source>
        <strain evidence="1">B73</strain>
    </source>
</reference>